<dbReference type="InterPro" id="IPR050121">
    <property type="entry name" value="Cytochrome_P450_monoxygenase"/>
</dbReference>
<organism evidence="8 9">
    <name type="scientific">Streptomyces nanshensis</name>
    <dbReference type="NCBI Taxonomy" id="518642"/>
    <lineage>
        <taxon>Bacteria</taxon>
        <taxon>Bacillati</taxon>
        <taxon>Actinomycetota</taxon>
        <taxon>Actinomycetes</taxon>
        <taxon>Kitasatosporales</taxon>
        <taxon>Streptomycetaceae</taxon>
        <taxon>Streptomyces</taxon>
    </lineage>
</organism>
<dbReference type="PRINTS" id="PR00385">
    <property type="entry name" value="P450"/>
</dbReference>
<dbReference type="PROSITE" id="PS00086">
    <property type="entry name" value="CYTOCHROME_P450"/>
    <property type="match status" value="1"/>
</dbReference>
<proteinExistence type="inferred from homology"/>
<comment type="caution">
    <text evidence="8">The sequence shown here is derived from an EMBL/GenBank/DDBJ whole genome shotgun (WGS) entry which is preliminary data.</text>
</comment>
<dbReference type="EMBL" id="LJGW01000311">
    <property type="protein sequence ID" value="OEV10264.1"/>
    <property type="molecule type" value="Genomic_DNA"/>
</dbReference>
<dbReference type="InterPro" id="IPR036396">
    <property type="entry name" value="Cyt_P450_sf"/>
</dbReference>
<evidence type="ECO:0000256" key="3">
    <source>
        <dbReference type="ARBA" id="ARBA00022723"/>
    </source>
</evidence>
<gene>
    <name evidence="8" type="ORF">AN218_18340</name>
</gene>
<keyword evidence="4 5" id="KW-0408">Iron</keyword>
<evidence type="ECO:0000256" key="2">
    <source>
        <dbReference type="ARBA" id="ARBA00010617"/>
    </source>
</evidence>
<evidence type="ECO:0000256" key="7">
    <source>
        <dbReference type="SAM" id="MobiDB-lite"/>
    </source>
</evidence>
<evidence type="ECO:0000256" key="5">
    <source>
        <dbReference type="PIRSR" id="PIRSR602403-1"/>
    </source>
</evidence>
<keyword evidence="9" id="KW-1185">Reference proteome</keyword>
<dbReference type="PANTHER" id="PTHR24305:SF166">
    <property type="entry name" value="CYTOCHROME P450 12A4, MITOCHONDRIAL-RELATED"/>
    <property type="match status" value="1"/>
</dbReference>
<dbReference type="GO" id="GO:0004497">
    <property type="term" value="F:monooxygenase activity"/>
    <property type="evidence" value="ECO:0007669"/>
    <property type="project" value="UniProtKB-KW"/>
</dbReference>
<keyword evidence="6" id="KW-0560">Oxidoreductase</keyword>
<keyword evidence="3 5" id="KW-0479">Metal-binding</keyword>
<dbReference type="PANTHER" id="PTHR24305">
    <property type="entry name" value="CYTOCHROME P450"/>
    <property type="match status" value="1"/>
</dbReference>
<keyword evidence="5 6" id="KW-0349">Heme</keyword>
<comment type="cofactor">
    <cofactor evidence="1 5">
        <name>heme</name>
        <dbReference type="ChEBI" id="CHEBI:30413"/>
    </cofactor>
</comment>
<dbReference type="Pfam" id="PF00067">
    <property type="entry name" value="p450"/>
    <property type="match status" value="1"/>
</dbReference>
<keyword evidence="6" id="KW-0503">Monooxygenase</keyword>
<dbReference type="GO" id="GO:0020037">
    <property type="term" value="F:heme binding"/>
    <property type="evidence" value="ECO:0007669"/>
    <property type="project" value="InterPro"/>
</dbReference>
<dbReference type="GO" id="GO:0005506">
    <property type="term" value="F:iron ion binding"/>
    <property type="evidence" value="ECO:0007669"/>
    <property type="project" value="InterPro"/>
</dbReference>
<dbReference type="PATRIC" id="fig|518642.10.peg.4245"/>
<protein>
    <submittedName>
        <fullName evidence="8">Cytochrome</fullName>
    </submittedName>
</protein>
<feature type="binding site" description="axial binding residue" evidence="5">
    <location>
        <position position="399"/>
    </location>
    <ligand>
        <name>heme</name>
        <dbReference type="ChEBI" id="CHEBI:30413"/>
    </ligand>
    <ligandPart>
        <name>Fe</name>
        <dbReference type="ChEBI" id="CHEBI:18248"/>
    </ligandPart>
</feature>
<dbReference type="RefSeq" id="WP_070017976.1">
    <property type="nucleotide sequence ID" value="NZ_LJGW01000311.1"/>
</dbReference>
<dbReference type="InterPro" id="IPR002403">
    <property type="entry name" value="Cyt_P450_E_grp-IV"/>
</dbReference>
<dbReference type="InterPro" id="IPR001128">
    <property type="entry name" value="Cyt_P450"/>
</dbReference>
<evidence type="ECO:0000256" key="6">
    <source>
        <dbReference type="RuleBase" id="RU000461"/>
    </source>
</evidence>
<evidence type="ECO:0000313" key="8">
    <source>
        <dbReference type="EMBL" id="OEV10264.1"/>
    </source>
</evidence>
<name>A0A1E7L245_9ACTN</name>
<dbReference type="GO" id="GO:0016705">
    <property type="term" value="F:oxidoreductase activity, acting on paired donors, with incorporation or reduction of molecular oxygen"/>
    <property type="evidence" value="ECO:0007669"/>
    <property type="project" value="InterPro"/>
</dbReference>
<reference evidence="8 9" key="1">
    <citation type="journal article" date="2016" name="Front. Microbiol.">
        <title>Comparative Genomics Analysis of Streptomyces Species Reveals Their Adaptation to the Marine Environment and Their Diversity at the Genomic Level.</title>
        <authorList>
            <person name="Tian X."/>
            <person name="Zhang Z."/>
            <person name="Yang T."/>
            <person name="Chen M."/>
            <person name="Li J."/>
            <person name="Chen F."/>
            <person name="Yang J."/>
            <person name="Li W."/>
            <person name="Zhang B."/>
            <person name="Zhang Z."/>
            <person name="Wu J."/>
            <person name="Zhang C."/>
            <person name="Long L."/>
            <person name="Xiao J."/>
        </authorList>
    </citation>
    <scope>NUCLEOTIDE SEQUENCE [LARGE SCALE GENOMIC DNA]</scope>
    <source>
        <strain evidence="8 9">SCSIO 10429</strain>
    </source>
</reference>
<dbReference type="SUPFAM" id="SSF48264">
    <property type="entry name" value="Cytochrome P450"/>
    <property type="match status" value="1"/>
</dbReference>
<evidence type="ECO:0000313" key="9">
    <source>
        <dbReference type="Proteomes" id="UP000176005"/>
    </source>
</evidence>
<evidence type="ECO:0000256" key="4">
    <source>
        <dbReference type="ARBA" id="ARBA00023004"/>
    </source>
</evidence>
<comment type="similarity">
    <text evidence="2 6">Belongs to the cytochrome P450 family.</text>
</comment>
<dbReference type="AlphaFoldDB" id="A0A1E7L245"/>
<evidence type="ECO:0000256" key="1">
    <source>
        <dbReference type="ARBA" id="ARBA00001971"/>
    </source>
</evidence>
<accession>A0A1E7L245</accession>
<dbReference type="Proteomes" id="UP000176005">
    <property type="component" value="Unassembled WGS sequence"/>
</dbReference>
<sequence length="471" mass="53153">MSNTAAAQAPVQLPGPVQIPLVGWRTRGLRMLGDPAEYFMRQYAHHGQVSAWKPRNPRHVFAFGPEYLKRIFTEPEVFVADSFREVRIPEQSSFYRLTNGLLRRNGDPHRRHRRLMQPAFTARRVLVHRENVADVTERCLSEWRTGDVVPMHDALARIIMLTAMRTVFDIDAPERIERLQGLISRLLRVAAAPLTLLLPYDLPGSTFRAALRTCEQIEALLLEMIRDRRADGATGRDVLTSLVNAEDEDGSRLSEAELVGEAYTAFCHDSSTATLMWTLLLLDQHPDVMNDVVDEVTSVCGGGPPDDDQLGKLPLLDAVLKETLRLLPPAPMLIRYTSRPTRFGRYELPSGAMVFFSSYVTHRLEETYRDPLRFDPGRWERESPSTYEYLPFGAGAHNCVGRHFAMLEMKTVLAVLLQKFRPALVPDSRVDRAMRVSLVPSHGLPMRLHPPGTGTSPAPLRGNIRDSVRLP</sequence>
<feature type="region of interest" description="Disordered" evidence="7">
    <location>
        <begin position="444"/>
        <end position="471"/>
    </location>
</feature>
<dbReference type="InterPro" id="IPR017972">
    <property type="entry name" value="Cyt_P450_CS"/>
</dbReference>
<dbReference type="PRINTS" id="PR00465">
    <property type="entry name" value="EP450IV"/>
</dbReference>
<dbReference type="Gene3D" id="1.10.630.10">
    <property type="entry name" value="Cytochrome P450"/>
    <property type="match status" value="1"/>
</dbReference>